<evidence type="ECO:0008006" key="11">
    <source>
        <dbReference type="Google" id="ProtNLM"/>
    </source>
</evidence>
<evidence type="ECO:0000313" key="9">
    <source>
        <dbReference type="EMBL" id="KAJ8299380.1"/>
    </source>
</evidence>
<comment type="similarity">
    <text evidence="1 7">Belongs to the cytochrome P450 family.</text>
</comment>
<name>A0ABQ9E7C1_TEGGR</name>
<accession>A0ABQ9E7C1</accession>
<sequence>MEILGIVDCPLWILLLLGIIASVVLFCRHYSMDAISKLVFGLSINTHDDPNNEMARMAHKAWVAGTSANALAFLLYCLATNEKWQQRLTDEIDETFQKKTPSYDVMDLPCLDMIMSETFRLYPPFLRFNRTADSSTCVQGQTIPKGMDVFFPVFSSSNKEKHRYSYIPFGCGKRNCFGMELALLEVKLAAVKILQESHPHLKNLDF</sequence>
<evidence type="ECO:0000256" key="3">
    <source>
        <dbReference type="ARBA" id="ARBA00022723"/>
    </source>
</evidence>
<evidence type="ECO:0000256" key="2">
    <source>
        <dbReference type="ARBA" id="ARBA00022617"/>
    </source>
</evidence>
<dbReference type="Pfam" id="PF00067">
    <property type="entry name" value="p450"/>
    <property type="match status" value="1"/>
</dbReference>
<evidence type="ECO:0000256" key="8">
    <source>
        <dbReference type="SAM" id="Phobius"/>
    </source>
</evidence>
<keyword evidence="8" id="KW-0812">Transmembrane</keyword>
<gene>
    <name evidence="9" type="ORF">KUTeg_023440</name>
</gene>
<comment type="function">
    <text evidence="6">Cytochromes P450 are a group of heme-thiolate monooxygenases. They oxidize a variety of structurally unrelated compounds, including steroids, fatty acids, and xenobiotics.</text>
</comment>
<keyword evidence="3 7" id="KW-0479">Metal-binding</keyword>
<keyword evidence="2 7" id="KW-0349">Heme</keyword>
<evidence type="ECO:0000256" key="5">
    <source>
        <dbReference type="ARBA" id="ARBA00023004"/>
    </source>
</evidence>
<protein>
    <recommendedName>
        <fullName evidence="11">Cytochrome P450</fullName>
    </recommendedName>
</protein>
<proteinExistence type="inferred from homology"/>
<dbReference type="SUPFAM" id="SSF48264">
    <property type="entry name" value="Cytochrome P450"/>
    <property type="match status" value="1"/>
</dbReference>
<dbReference type="InterPro" id="IPR036396">
    <property type="entry name" value="Cyt_P450_sf"/>
</dbReference>
<dbReference type="PANTHER" id="PTHR24302">
    <property type="entry name" value="CYTOCHROME P450 FAMILY 3"/>
    <property type="match status" value="1"/>
</dbReference>
<dbReference type="PROSITE" id="PS00086">
    <property type="entry name" value="CYTOCHROME_P450"/>
    <property type="match status" value="1"/>
</dbReference>
<dbReference type="EMBL" id="JARBDR010000921">
    <property type="protein sequence ID" value="KAJ8299380.1"/>
    <property type="molecule type" value="Genomic_DNA"/>
</dbReference>
<dbReference type="PRINTS" id="PR00465">
    <property type="entry name" value="EP450IV"/>
</dbReference>
<dbReference type="InterPro" id="IPR050705">
    <property type="entry name" value="Cytochrome_P450_3A"/>
</dbReference>
<evidence type="ECO:0000313" key="10">
    <source>
        <dbReference type="Proteomes" id="UP001217089"/>
    </source>
</evidence>
<feature type="transmembrane region" description="Helical" evidence="8">
    <location>
        <begin position="12"/>
        <end position="31"/>
    </location>
</feature>
<evidence type="ECO:0000256" key="1">
    <source>
        <dbReference type="ARBA" id="ARBA00010617"/>
    </source>
</evidence>
<dbReference type="Gene3D" id="1.10.630.10">
    <property type="entry name" value="Cytochrome P450"/>
    <property type="match status" value="1"/>
</dbReference>
<evidence type="ECO:0000256" key="7">
    <source>
        <dbReference type="RuleBase" id="RU000461"/>
    </source>
</evidence>
<keyword evidence="8" id="KW-1133">Transmembrane helix</keyword>
<dbReference type="InterPro" id="IPR017972">
    <property type="entry name" value="Cyt_P450_CS"/>
</dbReference>
<reference evidence="9 10" key="1">
    <citation type="submission" date="2022-12" db="EMBL/GenBank/DDBJ databases">
        <title>Chromosome-level genome of Tegillarca granosa.</title>
        <authorList>
            <person name="Kim J."/>
        </authorList>
    </citation>
    <scope>NUCLEOTIDE SEQUENCE [LARGE SCALE GENOMIC DNA]</scope>
    <source>
        <strain evidence="9">Teg-2019</strain>
        <tissue evidence="9">Adductor muscle</tissue>
    </source>
</reference>
<keyword evidence="4 7" id="KW-0560">Oxidoreductase</keyword>
<dbReference type="Proteomes" id="UP001217089">
    <property type="component" value="Unassembled WGS sequence"/>
</dbReference>
<organism evidence="9 10">
    <name type="scientific">Tegillarca granosa</name>
    <name type="common">Malaysian cockle</name>
    <name type="synonym">Anadara granosa</name>
    <dbReference type="NCBI Taxonomy" id="220873"/>
    <lineage>
        <taxon>Eukaryota</taxon>
        <taxon>Metazoa</taxon>
        <taxon>Spiralia</taxon>
        <taxon>Lophotrochozoa</taxon>
        <taxon>Mollusca</taxon>
        <taxon>Bivalvia</taxon>
        <taxon>Autobranchia</taxon>
        <taxon>Pteriomorphia</taxon>
        <taxon>Arcoida</taxon>
        <taxon>Arcoidea</taxon>
        <taxon>Arcidae</taxon>
        <taxon>Tegillarca</taxon>
    </lineage>
</organism>
<dbReference type="InterPro" id="IPR001128">
    <property type="entry name" value="Cyt_P450"/>
</dbReference>
<dbReference type="InterPro" id="IPR002403">
    <property type="entry name" value="Cyt_P450_E_grp-IV"/>
</dbReference>
<keyword evidence="10" id="KW-1185">Reference proteome</keyword>
<evidence type="ECO:0000256" key="4">
    <source>
        <dbReference type="ARBA" id="ARBA00023002"/>
    </source>
</evidence>
<keyword evidence="8" id="KW-0472">Membrane</keyword>
<keyword evidence="5 7" id="KW-0408">Iron</keyword>
<evidence type="ECO:0000256" key="6">
    <source>
        <dbReference type="ARBA" id="ARBA00043906"/>
    </source>
</evidence>
<dbReference type="PRINTS" id="PR00385">
    <property type="entry name" value="P450"/>
</dbReference>
<keyword evidence="7" id="KW-0503">Monooxygenase</keyword>
<comment type="caution">
    <text evidence="9">The sequence shown here is derived from an EMBL/GenBank/DDBJ whole genome shotgun (WGS) entry which is preliminary data.</text>
</comment>
<dbReference type="PANTHER" id="PTHR24302:SF15">
    <property type="entry name" value="FATTY-ACID PEROXYGENASE"/>
    <property type="match status" value="1"/>
</dbReference>